<reference evidence="2 3" key="1">
    <citation type="journal article" date="2018" name="Appl. Microbiol. Biotechnol.">
        <title>Co-cultivation of the strictly anaerobic methanogen Methanosarcina barkeri with aerobic methanotrophs in an oxygen-limited membrane bioreactor.</title>
        <authorList>
            <person name="In 't Zandt M.H."/>
            <person name="van den Bosch T.J.M."/>
            <person name="Rijkers R."/>
            <person name="van Kessel M.A.H.J."/>
            <person name="Jetten M.S.M."/>
            <person name="Welte C.U."/>
        </authorList>
    </citation>
    <scope>NUCLEOTIDE SEQUENCE [LARGE SCALE GENOMIC DNA]</scope>
    <source>
        <strain evidence="2 3">DSM 17706</strain>
    </source>
</reference>
<name>A0A2U1SQ66_METSR</name>
<keyword evidence="2" id="KW-0808">Transferase</keyword>
<dbReference type="OrthoDB" id="9789081at2"/>
<dbReference type="PANTHER" id="PTHR43451">
    <property type="entry name" value="ACETYLTRANSFERASE (GNAT) FAMILY PROTEIN"/>
    <property type="match status" value="1"/>
</dbReference>
<evidence type="ECO:0000259" key="1">
    <source>
        <dbReference type="PROSITE" id="PS51186"/>
    </source>
</evidence>
<organism evidence="2 3">
    <name type="scientific">Methylosinus sporium</name>
    <dbReference type="NCBI Taxonomy" id="428"/>
    <lineage>
        <taxon>Bacteria</taxon>
        <taxon>Pseudomonadati</taxon>
        <taxon>Pseudomonadota</taxon>
        <taxon>Alphaproteobacteria</taxon>
        <taxon>Hyphomicrobiales</taxon>
        <taxon>Methylocystaceae</taxon>
        <taxon>Methylosinus</taxon>
    </lineage>
</organism>
<dbReference type="PROSITE" id="PS51186">
    <property type="entry name" value="GNAT"/>
    <property type="match status" value="1"/>
</dbReference>
<dbReference type="InterPro" id="IPR016181">
    <property type="entry name" value="Acyl_CoA_acyltransferase"/>
</dbReference>
<dbReference type="RefSeq" id="WP_108917417.1">
    <property type="nucleotide sequence ID" value="NZ_BGJY01000016.1"/>
</dbReference>
<dbReference type="AlphaFoldDB" id="A0A2U1SQ66"/>
<dbReference type="InterPro" id="IPR052564">
    <property type="entry name" value="N-acetyltrans/Recomb-assoc"/>
</dbReference>
<evidence type="ECO:0000313" key="3">
    <source>
        <dbReference type="Proteomes" id="UP000245137"/>
    </source>
</evidence>
<gene>
    <name evidence="2" type="ORF">C5689_11495</name>
</gene>
<keyword evidence="3" id="KW-1185">Reference proteome</keyword>
<dbReference type="SUPFAM" id="SSF55729">
    <property type="entry name" value="Acyl-CoA N-acyltransferases (Nat)"/>
    <property type="match status" value="1"/>
</dbReference>
<proteinExistence type="predicted"/>
<dbReference type="GO" id="GO:0016747">
    <property type="term" value="F:acyltransferase activity, transferring groups other than amino-acyl groups"/>
    <property type="evidence" value="ECO:0007669"/>
    <property type="project" value="InterPro"/>
</dbReference>
<dbReference type="InterPro" id="IPR000182">
    <property type="entry name" value="GNAT_dom"/>
</dbReference>
<accession>A0A2U1SQ66</accession>
<comment type="caution">
    <text evidence="2">The sequence shown here is derived from an EMBL/GenBank/DDBJ whole genome shotgun (WGS) entry which is preliminary data.</text>
</comment>
<dbReference type="EMBL" id="PUIV01000016">
    <property type="protein sequence ID" value="PWB93756.1"/>
    <property type="molecule type" value="Genomic_DNA"/>
</dbReference>
<protein>
    <submittedName>
        <fullName evidence="2">GNAT family N-acetyltransferase</fullName>
    </submittedName>
</protein>
<sequence>MERAASAPGLRPFLPTDAPRLAQLFRASIETLAAEDYGEDQLAAWAAAADDEEAFAKKLAGALTIVASLDGEIAGFAALRDNKLFDMLYVHPRAARRGVASALADAMEKLAAARGTHEISVDASDAARDFFAARGYVAHQRNMRELRGEWLGNTTMKKTLESKAATQ</sequence>
<dbReference type="PANTHER" id="PTHR43451:SF1">
    <property type="entry name" value="ACETYLTRANSFERASE"/>
    <property type="match status" value="1"/>
</dbReference>
<feature type="domain" description="N-acetyltransferase" evidence="1">
    <location>
        <begin position="8"/>
        <end position="161"/>
    </location>
</feature>
<evidence type="ECO:0000313" key="2">
    <source>
        <dbReference type="EMBL" id="PWB93756.1"/>
    </source>
</evidence>
<dbReference type="CDD" id="cd04301">
    <property type="entry name" value="NAT_SF"/>
    <property type="match status" value="1"/>
</dbReference>
<dbReference type="Proteomes" id="UP000245137">
    <property type="component" value="Unassembled WGS sequence"/>
</dbReference>
<dbReference type="Gene3D" id="3.40.630.30">
    <property type="match status" value="1"/>
</dbReference>
<dbReference type="Pfam" id="PF13673">
    <property type="entry name" value="Acetyltransf_10"/>
    <property type="match status" value="1"/>
</dbReference>